<dbReference type="EMBL" id="JAVKPH010000001">
    <property type="protein sequence ID" value="MDR5651143.1"/>
    <property type="molecule type" value="Genomic_DNA"/>
</dbReference>
<comment type="caution">
    <text evidence="1">The sequence shown here is derived from an EMBL/GenBank/DDBJ whole genome shotgun (WGS) entry which is preliminary data.</text>
</comment>
<protein>
    <submittedName>
        <fullName evidence="1">Oxidoreductase</fullName>
    </submittedName>
</protein>
<dbReference type="InterPro" id="IPR036374">
    <property type="entry name" value="OxRdtase_Mopterin-bd_sf"/>
</dbReference>
<dbReference type="InterPro" id="IPR006311">
    <property type="entry name" value="TAT_signal"/>
</dbReference>
<dbReference type="SUPFAM" id="SSF56524">
    <property type="entry name" value="Oxidoreductase molybdopterin-binding domain"/>
    <property type="match status" value="1"/>
</dbReference>
<dbReference type="RefSeq" id="WP_310455198.1">
    <property type="nucleotide sequence ID" value="NZ_JAVKPH010000001.1"/>
</dbReference>
<name>A0ABU1F3B9_9RHOB</name>
<dbReference type="Proteomes" id="UP001247754">
    <property type="component" value="Unassembled WGS sequence"/>
</dbReference>
<sequence>MMQPAPSHPCAPGRRRVLGLGLGLAAGLTAAPLRALAPDAESPLLTVSGLIGPEDAEGVEITFDDAMLAALPQVGFTTATIWTSGPHHYSGPSLLSVLALAGARGKRVTAVAANAYRSTLAIDALEDTAPIITRRIDGQPFGLRERGPLWIMFPFDEAPRFRTERHFAQCVWQLTGLIVGGG</sequence>
<proteinExistence type="predicted"/>
<keyword evidence="2" id="KW-1185">Reference proteome</keyword>
<accession>A0ABU1F3B9</accession>
<evidence type="ECO:0000313" key="1">
    <source>
        <dbReference type="EMBL" id="MDR5651143.1"/>
    </source>
</evidence>
<dbReference type="PROSITE" id="PS51318">
    <property type="entry name" value="TAT"/>
    <property type="match status" value="1"/>
</dbReference>
<reference evidence="1 2" key="1">
    <citation type="submission" date="2023-09" db="EMBL/GenBank/DDBJ databases">
        <title>Xinfangfangia sedmenti sp. nov., isolated the sedment.</title>
        <authorList>
            <person name="Xu L."/>
        </authorList>
    </citation>
    <scope>NUCLEOTIDE SEQUENCE [LARGE SCALE GENOMIC DNA]</scope>
    <source>
        <strain evidence="1 2">LG-4</strain>
    </source>
</reference>
<organism evidence="1 2">
    <name type="scientific">Ruixingdingia sedimenti</name>
    <dbReference type="NCBI Taxonomy" id="3073604"/>
    <lineage>
        <taxon>Bacteria</taxon>
        <taxon>Pseudomonadati</taxon>
        <taxon>Pseudomonadota</taxon>
        <taxon>Alphaproteobacteria</taxon>
        <taxon>Rhodobacterales</taxon>
        <taxon>Paracoccaceae</taxon>
        <taxon>Ruixingdingia</taxon>
    </lineage>
</organism>
<evidence type="ECO:0000313" key="2">
    <source>
        <dbReference type="Proteomes" id="UP001247754"/>
    </source>
</evidence>
<gene>
    <name evidence="1" type="ORF">RGD00_00875</name>
</gene>